<name>A0ABZ1W4W2_9ACTN</name>
<evidence type="ECO:0000256" key="3">
    <source>
        <dbReference type="PROSITE-ProRule" id="PRU00679"/>
    </source>
</evidence>
<dbReference type="PANTHER" id="PTHR10819">
    <property type="entry name" value="PHOSPHOTRIESTERASE-RELATED"/>
    <property type="match status" value="1"/>
</dbReference>
<dbReference type="Pfam" id="PF02126">
    <property type="entry name" value="PTE"/>
    <property type="match status" value="1"/>
</dbReference>
<dbReference type="PANTHER" id="PTHR10819:SF3">
    <property type="entry name" value="PHOSPHOTRIESTERASE-RELATED PROTEIN"/>
    <property type="match status" value="1"/>
</dbReference>
<keyword evidence="5" id="KW-1185">Reference proteome</keyword>
<dbReference type="Gene3D" id="3.20.20.140">
    <property type="entry name" value="Metal-dependent hydrolases"/>
    <property type="match status" value="1"/>
</dbReference>
<proteinExistence type="inferred from homology"/>
<dbReference type="Proteomes" id="UP001432014">
    <property type="component" value="Chromosome"/>
</dbReference>
<accession>A0ABZ1W4W2</accession>
<keyword evidence="1" id="KW-0479">Metal-binding</keyword>
<dbReference type="SUPFAM" id="SSF51556">
    <property type="entry name" value="Metallo-dependent hydrolases"/>
    <property type="match status" value="1"/>
</dbReference>
<sequence>MSAVRTVLGDVDPELLGVCDSHDHLFLASPRLPGQELDDPEAAEAELRAFAAAGGRALVQWTPYGMRRGGDRLAGLSRATGVHLVAATGLHQDVHYDPAVLRGLSGPGVLARLFVEELTTGLREDGARPGGEPAGEPSGVRAGLVKVAGGFHGLDGHARRVMTAAAEAHHATGAPIGVHHELGTGAPDVLDLLVGGLGVPPERVILGHLNRFPDLRLHRQVAESGAFIALDGPSRANHATDHHLFDTLAALVEAGHAGQLLLGGDTTTRAARGAPGLPFLVGGLAARITREFGADLAGRLLVANPARAFAADWA</sequence>
<dbReference type="EMBL" id="CP108482">
    <property type="protein sequence ID" value="WUS55861.1"/>
    <property type="molecule type" value="Genomic_DNA"/>
</dbReference>
<keyword evidence="2" id="KW-0378">Hydrolase</keyword>
<comment type="similarity">
    <text evidence="3">Belongs to the metallo-dependent hydrolases superfamily. Phosphotriesterase family.</text>
</comment>
<dbReference type="PIRSF" id="PIRSF016839">
    <property type="entry name" value="PhP"/>
    <property type="match status" value="1"/>
</dbReference>
<dbReference type="PROSITE" id="PS51347">
    <property type="entry name" value="PHOSPHOTRIESTERASE_2"/>
    <property type="match status" value="1"/>
</dbReference>
<evidence type="ECO:0000256" key="2">
    <source>
        <dbReference type="ARBA" id="ARBA00022801"/>
    </source>
</evidence>
<evidence type="ECO:0000313" key="5">
    <source>
        <dbReference type="Proteomes" id="UP001432014"/>
    </source>
</evidence>
<feature type="modified residue" description="N6-carboxylysine" evidence="3">
    <location>
        <position position="146"/>
    </location>
</feature>
<evidence type="ECO:0000256" key="1">
    <source>
        <dbReference type="ARBA" id="ARBA00022723"/>
    </source>
</evidence>
<protein>
    <submittedName>
        <fullName evidence="4">Phosphotriesterase</fullName>
    </submittedName>
</protein>
<organism evidence="4 5">
    <name type="scientific">Kitasatospora herbaricolor</name>
    <dbReference type="NCBI Taxonomy" id="68217"/>
    <lineage>
        <taxon>Bacteria</taxon>
        <taxon>Bacillati</taxon>
        <taxon>Actinomycetota</taxon>
        <taxon>Actinomycetes</taxon>
        <taxon>Kitasatosporales</taxon>
        <taxon>Streptomycetaceae</taxon>
        <taxon>Kitasatospora</taxon>
    </lineage>
</organism>
<evidence type="ECO:0000313" key="4">
    <source>
        <dbReference type="EMBL" id="WUS55861.1"/>
    </source>
</evidence>
<dbReference type="InterPro" id="IPR001559">
    <property type="entry name" value="Phosphotriesterase"/>
</dbReference>
<reference evidence="4 5" key="1">
    <citation type="submission" date="2022-10" db="EMBL/GenBank/DDBJ databases">
        <title>The complete genomes of actinobacterial strains from the NBC collection.</title>
        <authorList>
            <person name="Joergensen T.S."/>
            <person name="Alvarez Arevalo M."/>
            <person name="Sterndorff E.B."/>
            <person name="Faurdal D."/>
            <person name="Vuksanovic O."/>
            <person name="Mourched A.-S."/>
            <person name="Charusanti P."/>
            <person name="Shaw S."/>
            <person name="Blin K."/>
            <person name="Weber T."/>
        </authorList>
    </citation>
    <scope>NUCLEOTIDE SEQUENCE [LARGE SCALE GENOMIC DNA]</scope>
    <source>
        <strain evidence="4 5">NBC_01247</strain>
    </source>
</reference>
<dbReference type="RefSeq" id="WP_329499527.1">
    <property type="nucleotide sequence ID" value="NZ_CP108460.1"/>
</dbReference>
<gene>
    <name evidence="4" type="ORF">OG469_10210</name>
</gene>
<dbReference type="InterPro" id="IPR032466">
    <property type="entry name" value="Metal_Hydrolase"/>
</dbReference>